<name>A0AAU9TUY5_EUPED</name>
<protein>
    <submittedName>
        <fullName evidence="1">Uncharacterized protein</fullName>
    </submittedName>
</protein>
<evidence type="ECO:0000313" key="2">
    <source>
        <dbReference type="Proteomes" id="UP001153954"/>
    </source>
</evidence>
<sequence>MWVYRRMLRISWKDRVSNVRVLQMVNKGAEVLKIIKQRKLRYLGHIMRGDKYKLLQLIIQGKKVDLLV</sequence>
<comment type="caution">
    <text evidence="1">The sequence shown here is derived from an EMBL/GenBank/DDBJ whole genome shotgun (WGS) entry which is preliminary data.</text>
</comment>
<accession>A0AAU9TUY5</accession>
<reference evidence="1" key="1">
    <citation type="submission" date="2022-03" db="EMBL/GenBank/DDBJ databases">
        <authorList>
            <person name="Tunstrom K."/>
        </authorList>
    </citation>
    <scope>NUCLEOTIDE SEQUENCE</scope>
</reference>
<gene>
    <name evidence="1" type="ORF">EEDITHA_LOCUS6603</name>
</gene>
<dbReference type="Proteomes" id="UP001153954">
    <property type="component" value="Unassembled WGS sequence"/>
</dbReference>
<dbReference type="EMBL" id="CAKOGL010000009">
    <property type="protein sequence ID" value="CAH2090671.1"/>
    <property type="molecule type" value="Genomic_DNA"/>
</dbReference>
<keyword evidence="2" id="KW-1185">Reference proteome</keyword>
<proteinExistence type="predicted"/>
<organism evidence="1 2">
    <name type="scientific">Euphydryas editha</name>
    <name type="common">Edith's checkerspot</name>
    <dbReference type="NCBI Taxonomy" id="104508"/>
    <lineage>
        <taxon>Eukaryota</taxon>
        <taxon>Metazoa</taxon>
        <taxon>Ecdysozoa</taxon>
        <taxon>Arthropoda</taxon>
        <taxon>Hexapoda</taxon>
        <taxon>Insecta</taxon>
        <taxon>Pterygota</taxon>
        <taxon>Neoptera</taxon>
        <taxon>Endopterygota</taxon>
        <taxon>Lepidoptera</taxon>
        <taxon>Glossata</taxon>
        <taxon>Ditrysia</taxon>
        <taxon>Papilionoidea</taxon>
        <taxon>Nymphalidae</taxon>
        <taxon>Nymphalinae</taxon>
        <taxon>Euphydryas</taxon>
    </lineage>
</organism>
<evidence type="ECO:0000313" key="1">
    <source>
        <dbReference type="EMBL" id="CAH2090671.1"/>
    </source>
</evidence>
<dbReference type="AlphaFoldDB" id="A0AAU9TUY5"/>